<proteinExistence type="predicted"/>
<dbReference type="EMBL" id="SRLO01016044">
    <property type="protein sequence ID" value="TNN24222.1"/>
    <property type="molecule type" value="Genomic_DNA"/>
</dbReference>
<keyword evidence="2" id="KW-1185">Reference proteome</keyword>
<evidence type="ECO:0000313" key="2">
    <source>
        <dbReference type="Proteomes" id="UP000314294"/>
    </source>
</evidence>
<name>A0A4Z2E7C6_9TELE</name>
<protein>
    <submittedName>
        <fullName evidence="1">Uncharacterized protein</fullName>
    </submittedName>
</protein>
<sequence length="67" mass="7738">MKKKKKKKGRRKRRREGMVLVVRGSFLMKAGRPAAVEKRLRRVTILISFASCIFILSTHPSRREDAG</sequence>
<reference evidence="1 2" key="1">
    <citation type="submission" date="2019-03" db="EMBL/GenBank/DDBJ databases">
        <title>First draft genome of Liparis tanakae, snailfish: a comprehensive survey of snailfish specific genes.</title>
        <authorList>
            <person name="Kim W."/>
            <person name="Song I."/>
            <person name="Jeong J.-H."/>
            <person name="Kim D."/>
            <person name="Kim S."/>
            <person name="Ryu S."/>
            <person name="Song J.Y."/>
            <person name="Lee S.K."/>
        </authorList>
    </citation>
    <scope>NUCLEOTIDE SEQUENCE [LARGE SCALE GENOMIC DNA]</scope>
    <source>
        <tissue evidence="1">Muscle</tissue>
    </source>
</reference>
<organism evidence="1 2">
    <name type="scientific">Liparis tanakae</name>
    <name type="common">Tanaka's snailfish</name>
    <dbReference type="NCBI Taxonomy" id="230148"/>
    <lineage>
        <taxon>Eukaryota</taxon>
        <taxon>Metazoa</taxon>
        <taxon>Chordata</taxon>
        <taxon>Craniata</taxon>
        <taxon>Vertebrata</taxon>
        <taxon>Euteleostomi</taxon>
        <taxon>Actinopterygii</taxon>
        <taxon>Neopterygii</taxon>
        <taxon>Teleostei</taxon>
        <taxon>Neoteleostei</taxon>
        <taxon>Acanthomorphata</taxon>
        <taxon>Eupercaria</taxon>
        <taxon>Perciformes</taxon>
        <taxon>Cottioidei</taxon>
        <taxon>Cottales</taxon>
        <taxon>Liparidae</taxon>
        <taxon>Liparis</taxon>
    </lineage>
</organism>
<gene>
    <name evidence="1" type="ORF">EYF80_065655</name>
</gene>
<evidence type="ECO:0000313" key="1">
    <source>
        <dbReference type="EMBL" id="TNN24222.1"/>
    </source>
</evidence>
<comment type="caution">
    <text evidence="1">The sequence shown here is derived from an EMBL/GenBank/DDBJ whole genome shotgun (WGS) entry which is preliminary data.</text>
</comment>
<accession>A0A4Z2E7C6</accession>
<dbReference type="Proteomes" id="UP000314294">
    <property type="component" value="Unassembled WGS sequence"/>
</dbReference>
<dbReference type="AlphaFoldDB" id="A0A4Z2E7C6"/>